<protein>
    <submittedName>
        <fullName evidence="1">Uncharacterized protein</fullName>
    </submittedName>
</protein>
<evidence type="ECO:0000313" key="2">
    <source>
        <dbReference type="Proteomes" id="UP000269396"/>
    </source>
</evidence>
<evidence type="ECO:0000313" key="1">
    <source>
        <dbReference type="EMBL" id="VDP53459.1"/>
    </source>
</evidence>
<gene>
    <name evidence="1" type="ORF">SMTD_LOCUS10214</name>
</gene>
<reference evidence="1 2" key="1">
    <citation type="submission" date="2018-11" db="EMBL/GenBank/DDBJ databases">
        <authorList>
            <consortium name="Pathogen Informatics"/>
        </authorList>
    </citation>
    <scope>NUCLEOTIDE SEQUENCE [LARGE SCALE GENOMIC DNA]</scope>
    <source>
        <strain>Denwood</strain>
        <strain evidence="2">Zambia</strain>
    </source>
</reference>
<name>A0A3P8I6C2_9TREM</name>
<organism evidence="1 2">
    <name type="scientific">Schistosoma mattheei</name>
    <dbReference type="NCBI Taxonomy" id="31246"/>
    <lineage>
        <taxon>Eukaryota</taxon>
        <taxon>Metazoa</taxon>
        <taxon>Spiralia</taxon>
        <taxon>Lophotrochozoa</taxon>
        <taxon>Platyhelminthes</taxon>
        <taxon>Trematoda</taxon>
        <taxon>Digenea</taxon>
        <taxon>Strigeidida</taxon>
        <taxon>Schistosomatoidea</taxon>
        <taxon>Schistosomatidae</taxon>
        <taxon>Schistosoma</taxon>
    </lineage>
</organism>
<dbReference type="AlphaFoldDB" id="A0A3P8I6C2"/>
<keyword evidence="2" id="KW-1185">Reference proteome</keyword>
<proteinExistence type="predicted"/>
<dbReference type="EMBL" id="UZAL01030382">
    <property type="protein sequence ID" value="VDP53459.1"/>
    <property type="molecule type" value="Genomic_DNA"/>
</dbReference>
<accession>A0A3P8I6C2</accession>
<sequence length="35" mass="3751">MGPMSSPLTNIYIPANLPVHKPSVLPGSSHPNKIR</sequence>
<dbReference type="Proteomes" id="UP000269396">
    <property type="component" value="Unassembled WGS sequence"/>
</dbReference>